<dbReference type="Pfam" id="PF00583">
    <property type="entry name" value="Acetyltransf_1"/>
    <property type="match status" value="1"/>
</dbReference>
<sequence>MTLRIETVTGEAALSHVPAVARLRTEVFCEWPYLYRGEAEDEARYLRHYAEDEASAIILAWDGEVIVGAATAQPMTATHGPVRTAFEEAGRNPADYCYFGESVLQRRYRGQGAGVAFFAAREAHARHLELPFTTFCAVIREADDPRRPAGYAPLDAFWRKRGYAHHPELSCVFNWREIGAQQETPHRLSFWIKSL</sequence>
<dbReference type="RefSeq" id="WP_213670365.1">
    <property type="nucleotide sequence ID" value="NZ_JAHCDA010000002.1"/>
</dbReference>
<dbReference type="PROSITE" id="PS51186">
    <property type="entry name" value="GNAT"/>
    <property type="match status" value="1"/>
</dbReference>
<dbReference type="SUPFAM" id="SSF55729">
    <property type="entry name" value="Acyl-CoA N-acyltransferases (Nat)"/>
    <property type="match status" value="1"/>
</dbReference>
<reference evidence="2 3" key="1">
    <citation type="submission" date="2021-05" db="EMBL/GenBank/DDBJ databases">
        <title>Roseococcus sp. XZZS9, whole genome shotgun sequencing project.</title>
        <authorList>
            <person name="Zhao G."/>
            <person name="Shen L."/>
        </authorList>
    </citation>
    <scope>NUCLEOTIDE SEQUENCE [LARGE SCALE GENOMIC DNA]</scope>
    <source>
        <strain evidence="2 3">XZZS9</strain>
    </source>
</reference>
<gene>
    <name evidence="2" type="ORF">KHU32_12235</name>
</gene>
<dbReference type="EMBL" id="JAHCDA010000002">
    <property type="protein sequence ID" value="MBS7811708.1"/>
    <property type="molecule type" value="Genomic_DNA"/>
</dbReference>
<comment type="caution">
    <text evidence="2">The sequence shown here is derived from an EMBL/GenBank/DDBJ whole genome shotgun (WGS) entry which is preliminary data.</text>
</comment>
<dbReference type="Gene3D" id="3.40.630.30">
    <property type="match status" value="1"/>
</dbReference>
<keyword evidence="3" id="KW-1185">Reference proteome</keyword>
<evidence type="ECO:0000313" key="2">
    <source>
        <dbReference type="EMBL" id="MBS7811708.1"/>
    </source>
</evidence>
<accession>A0ABS5QE10</accession>
<name>A0ABS5QE10_9PROT</name>
<proteinExistence type="predicted"/>
<evidence type="ECO:0000259" key="1">
    <source>
        <dbReference type="PROSITE" id="PS51186"/>
    </source>
</evidence>
<evidence type="ECO:0000313" key="3">
    <source>
        <dbReference type="Proteomes" id="UP000766336"/>
    </source>
</evidence>
<protein>
    <submittedName>
        <fullName evidence="2">GNAT family N-acetyltransferase</fullName>
    </submittedName>
</protein>
<organism evidence="2 3">
    <name type="scientific">Roseococcus pinisoli</name>
    <dbReference type="NCBI Taxonomy" id="2835040"/>
    <lineage>
        <taxon>Bacteria</taxon>
        <taxon>Pseudomonadati</taxon>
        <taxon>Pseudomonadota</taxon>
        <taxon>Alphaproteobacteria</taxon>
        <taxon>Acetobacterales</taxon>
        <taxon>Roseomonadaceae</taxon>
        <taxon>Roseococcus</taxon>
    </lineage>
</organism>
<dbReference type="InterPro" id="IPR000182">
    <property type="entry name" value="GNAT_dom"/>
</dbReference>
<dbReference type="InterPro" id="IPR016181">
    <property type="entry name" value="Acyl_CoA_acyltransferase"/>
</dbReference>
<dbReference type="Proteomes" id="UP000766336">
    <property type="component" value="Unassembled WGS sequence"/>
</dbReference>
<feature type="domain" description="N-acetyltransferase" evidence="1">
    <location>
        <begin position="1"/>
        <end position="191"/>
    </location>
</feature>